<dbReference type="PANTHER" id="PTHR32176">
    <property type="entry name" value="XYLOSE ISOMERASE"/>
    <property type="match status" value="1"/>
</dbReference>
<dbReference type="FunFam" id="3.40.1090.10:FF:000005">
    <property type="entry name" value="Patatin"/>
    <property type="match status" value="1"/>
</dbReference>
<feature type="short sequence motif" description="GXGXXG" evidence="6">
    <location>
        <begin position="95"/>
        <end position="100"/>
    </location>
</feature>
<dbReference type="AlphaFoldDB" id="A0A9R1V2K5"/>
<dbReference type="EMBL" id="NBSK02000007">
    <property type="protein sequence ID" value="KAJ0197153.1"/>
    <property type="molecule type" value="Genomic_DNA"/>
</dbReference>
<dbReference type="GO" id="GO:0006952">
    <property type="term" value="P:defense response"/>
    <property type="evidence" value="ECO:0007669"/>
    <property type="project" value="UniProtKB-KW"/>
</dbReference>
<dbReference type="GO" id="GO:0004620">
    <property type="term" value="F:phospholipase activity"/>
    <property type="evidence" value="ECO:0000318"/>
    <property type="project" value="GO_Central"/>
</dbReference>
<evidence type="ECO:0000256" key="2">
    <source>
        <dbReference type="ARBA" id="ARBA00022801"/>
    </source>
</evidence>
<dbReference type="GO" id="GO:0047372">
    <property type="term" value="F:monoacylglycerol lipase activity"/>
    <property type="evidence" value="ECO:0000318"/>
    <property type="project" value="GO_Central"/>
</dbReference>
<feature type="active site" description="Proton acceptor" evidence="6">
    <location>
        <position position="280"/>
    </location>
</feature>
<feature type="short sequence motif" description="GXSXG" evidence="6">
    <location>
        <begin position="133"/>
        <end position="137"/>
    </location>
</feature>
<evidence type="ECO:0000256" key="7">
    <source>
        <dbReference type="RuleBase" id="RU361262"/>
    </source>
</evidence>
<evidence type="ECO:0000256" key="5">
    <source>
        <dbReference type="ARBA" id="ARBA00023098"/>
    </source>
</evidence>
<dbReference type="Proteomes" id="UP000235145">
    <property type="component" value="Unassembled WGS sequence"/>
</dbReference>
<reference evidence="9 10" key="1">
    <citation type="journal article" date="2017" name="Nat. Commun.">
        <title>Genome assembly with in vitro proximity ligation data and whole-genome triplication in lettuce.</title>
        <authorList>
            <person name="Reyes-Chin-Wo S."/>
            <person name="Wang Z."/>
            <person name="Yang X."/>
            <person name="Kozik A."/>
            <person name="Arikit S."/>
            <person name="Song C."/>
            <person name="Xia L."/>
            <person name="Froenicke L."/>
            <person name="Lavelle D.O."/>
            <person name="Truco M.J."/>
            <person name="Xia R."/>
            <person name="Zhu S."/>
            <person name="Xu C."/>
            <person name="Xu H."/>
            <person name="Xu X."/>
            <person name="Cox K."/>
            <person name="Korf I."/>
            <person name="Meyers B.C."/>
            <person name="Michelmore R.W."/>
        </authorList>
    </citation>
    <scope>NUCLEOTIDE SEQUENCE [LARGE SCALE GENOMIC DNA]</scope>
    <source>
        <strain evidence="10">cv. Salinas</strain>
        <tissue evidence="9">Seedlings</tissue>
    </source>
</reference>
<feature type="short sequence motif" description="DGA/G" evidence="6">
    <location>
        <begin position="280"/>
        <end position="282"/>
    </location>
</feature>
<dbReference type="InterPro" id="IPR016035">
    <property type="entry name" value="Acyl_Trfase/lysoPLipase"/>
</dbReference>
<proteinExistence type="inferred from homology"/>
<feature type="active site" description="Nucleophile" evidence="6">
    <location>
        <position position="135"/>
    </location>
</feature>
<evidence type="ECO:0000256" key="3">
    <source>
        <dbReference type="ARBA" id="ARBA00022821"/>
    </source>
</evidence>
<organism evidence="9 10">
    <name type="scientific">Lactuca sativa</name>
    <name type="common">Garden lettuce</name>
    <dbReference type="NCBI Taxonomy" id="4236"/>
    <lineage>
        <taxon>Eukaryota</taxon>
        <taxon>Viridiplantae</taxon>
        <taxon>Streptophyta</taxon>
        <taxon>Embryophyta</taxon>
        <taxon>Tracheophyta</taxon>
        <taxon>Spermatophyta</taxon>
        <taxon>Magnoliopsida</taxon>
        <taxon>eudicotyledons</taxon>
        <taxon>Gunneridae</taxon>
        <taxon>Pentapetalae</taxon>
        <taxon>asterids</taxon>
        <taxon>campanulids</taxon>
        <taxon>Asterales</taxon>
        <taxon>Asteraceae</taxon>
        <taxon>Cichorioideae</taxon>
        <taxon>Cichorieae</taxon>
        <taxon>Lactucinae</taxon>
        <taxon>Lactuca</taxon>
    </lineage>
</organism>
<evidence type="ECO:0000256" key="4">
    <source>
        <dbReference type="ARBA" id="ARBA00022963"/>
    </source>
</evidence>
<dbReference type="InterPro" id="IPR002641">
    <property type="entry name" value="PNPLA_dom"/>
</dbReference>
<feature type="domain" description="PNPLA" evidence="8">
    <location>
        <begin position="91"/>
        <end position="293"/>
    </location>
</feature>
<dbReference type="EC" id="3.1.1.-" evidence="7"/>
<comment type="function">
    <text evidence="7">Lipolytic acyl hydrolase (LAH).</text>
</comment>
<keyword evidence="2 6" id="KW-0378">Hydrolase</keyword>
<dbReference type="PANTHER" id="PTHR32176:SF103">
    <property type="entry name" value="OS08G0376550 PROTEIN"/>
    <property type="match status" value="1"/>
</dbReference>
<comment type="caution">
    <text evidence="9">The sequence shown here is derived from an EMBL/GenBank/DDBJ whole genome shotgun (WGS) entry which is preliminary data.</text>
</comment>
<keyword evidence="10" id="KW-1185">Reference proteome</keyword>
<keyword evidence="5 6" id="KW-0443">Lipid metabolism</keyword>
<evidence type="ECO:0000313" key="9">
    <source>
        <dbReference type="EMBL" id="KAJ0197153.1"/>
    </source>
</evidence>
<keyword evidence="3" id="KW-0611">Plant defense</keyword>
<dbReference type="SUPFAM" id="SSF52151">
    <property type="entry name" value="FabD/lysophospholipase-like"/>
    <property type="match status" value="1"/>
</dbReference>
<keyword evidence="4 6" id="KW-0442">Lipid degradation</keyword>
<evidence type="ECO:0000259" key="8">
    <source>
        <dbReference type="PROSITE" id="PS51635"/>
    </source>
</evidence>
<evidence type="ECO:0000256" key="1">
    <source>
        <dbReference type="ARBA" id="ARBA00010240"/>
    </source>
</evidence>
<name>A0A9R1V2K5_LACSA</name>
<dbReference type="Pfam" id="PF01734">
    <property type="entry name" value="Patatin"/>
    <property type="match status" value="1"/>
</dbReference>
<dbReference type="PROSITE" id="PS51635">
    <property type="entry name" value="PNPLA"/>
    <property type="match status" value="1"/>
</dbReference>
<dbReference type="GO" id="GO:0016042">
    <property type="term" value="P:lipid catabolic process"/>
    <property type="evidence" value="ECO:0007669"/>
    <property type="project" value="UniProtKB-UniRule"/>
</dbReference>
<comment type="domain">
    <text evidence="7">The nitrogen atoms of the two glycine residues in the GGXR motif define the oxyanion hole, and stabilize the oxyanion that forms during the nucleophilic attack by the catalytic serine during substrate cleavage.</text>
</comment>
<evidence type="ECO:0000313" key="10">
    <source>
        <dbReference type="Proteomes" id="UP000235145"/>
    </source>
</evidence>
<sequence length="494" mass="55586">MGMHNLWTNHSNKIMLNLRSLERWCCSRKIEHGPINKNANNKVGNSSVARIKDKSLTNLYTYTQRNLMSTQMERSKSVLQPPAFGNLITVLSIDGGGIRGLIPAIILDCLETELQKLDGEDARIADYFDMIAGTSTGGLITAMLTAPNEEKRPLFTAKAIKKFYLQKCPKIFPQDSSLTKFVKNFFAPLYDGKYLHDCIRKKLPNIRLEDTLTNVAIPTFDISTLQPTIFSSYKMKKKPYLNALLSDICIGTSAAPTYLPPHHFETTDDNGEKHEFNLVDGGVAANNPTLIAMGEIAKELIHKNNAFHAPQSLEYNKFLVISIGTGECKKKWNYNPDDASKWGLLKWWYNANGSVPLLDIFTQASTDMVDIHLSVVFKALGVENNYLRIQEDGLKHSLSELDRATTDNLKELTDAGEALLQKRVSRVDLDTGKFIPCSEKTNEEALKEFAKQLSEEKKLRDHQSPRIVNSKPAEPCMLEKKPNFRAFEKLSVNV</sequence>
<accession>A0A9R1V2K5</accession>
<evidence type="ECO:0000256" key="6">
    <source>
        <dbReference type="PROSITE-ProRule" id="PRU01161"/>
    </source>
</evidence>
<dbReference type="CDD" id="cd07214">
    <property type="entry name" value="Pat17_isozyme_like"/>
    <property type="match status" value="1"/>
</dbReference>
<comment type="similarity">
    <text evidence="1 7">Belongs to the patatin family.</text>
</comment>
<dbReference type="Gene3D" id="3.40.1090.10">
    <property type="entry name" value="Cytosolic phospholipase A2 catalytic domain"/>
    <property type="match status" value="1"/>
</dbReference>
<gene>
    <name evidence="9" type="ORF">LSAT_V11C700365310</name>
</gene>
<protein>
    <recommendedName>
        <fullName evidence="7">Patatin</fullName>
        <ecNumber evidence="7">3.1.1.-</ecNumber>
    </recommendedName>
</protein>